<dbReference type="PROSITE" id="PS51930">
    <property type="entry name" value="BMC_2"/>
    <property type="match status" value="2"/>
</dbReference>
<evidence type="ECO:0000256" key="4">
    <source>
        <dbReference type="ARBA" id="ARBA00024446"/>
    </source>
</evidence>
<dbReference type="PANTHER" id="PTHR33941:SF11">
    <property type="entry name" value="BACTERIAL MICROCOMPARTMENT SHELL PROTEIN PDUJ"/>
    <property type="match status" value="1"/>
</dbReference>
<keyword evidence="1" id="KW-0120">Carbon dioxide fixation</keyword>
<dbReference type="PROSITE" id="PS01139">
    <property type="entry name" value="BMC_1"/>
    <property type="match status" value="1"/>
</dbReference>
<dbReference type="Gene3D" id="3.30.70.1710">
    <property type="match status" value="2"/>
</dbReference>
<comment type="similarity">
    <text evidence="3">Belongs to the bacterial microcompartments protein family. CsoS1 subfamily.</text>
</comment>
<dbReference type="InterPro" id="IPR020808">
    <property type="entry name" value="Bact_microcomp_CS"/>
</dbReference>
<dbReference type="SMART" id="SM00877">
    <property type="entry name" value="BMC"/>
    <property type="match status" value="2"/>
</dbReference>
<feature type="domain" description="BMC" evidence="5">
    <location>
        <begin position="114"/>
        <end position="198"/>
    </location>
</feature>
<sequence>MEIQSPDMGALGLVCTRSFPAMIGTADMMLKSSGVVLVGYEKTGSGYCTAVVRGPYADVRLAVQTGKETAEQFGQFISSMMLPRPLPNLELVLPISAHFAAYAQTQGNFKALGAIGLVETRGFPPMVAAADAMLKSANVELLTYEKTGSGLCTAIIQGRVADVTMAVEAGMYEAERIGELHAIMVIPRPLEDLMRTLPRPHQALEIDRLQPLQLPKRTPVQERELVEIPQLQKLPAAMQQEAVAIEAVAEVEVEKPQSPFRTLE</sequence>
<dbReference type="InterPro" id="IPR037233">
    <property type="entry name" value="CcmK-like_sf"/>
</dbReference>
<dbReference type="eggNOG" id="COG4577">
    <property type="taxonomic scope" value="Bacteria"/>
</dbReference>
<feature type="domain" description="BMC" evidence="5">
    <location>
        <begin position="10"/>
        <end position="94"/>
    </location>
</feature>
<reference evidence="6" key="1">
    <citation type="submission" date="2012-04" db="EMBL/GenBank/DDBJ databases">
        <authorList>
            <person name="Borisov I.G."/>
            <person name="Ivanikova N.V."/>
            <person name="Pinevich A.V."/>
        </authorList>
    </citation>
    <scope>NUCLEOTIDE SEQUENCE</scope>
    <source>
        <strain evidence="6">CALU 1027</strain>
    </source>
</reference>
<evidence type="ECO:0000313" key="7">
    <source>
        <dbReference type="Proteomes" id="UP000034681"/>
    </source>
</evidence>
<dbReference type="RefSeq" id="WP_044077241.1">
    <property type="nucleotide sequence ID" value="NZ_KB235941.1"/>
</dbReference>
<protein>
    <recommendedName>
        <fullName evidence="5">BMC domain-containing protein</fullName>
    </recommendedName>
</protein>
<dbReference type="InterPro" id="IPR044872">
    <property type="entry name" value="CcmK/CsoS1_BMC"/>
</dbReference>
<comment type="subcellular location">
    <subcellularLocation>
        <location evidence="2">Carboxysome</location>
    </subcellularLocation>
</comment>
<comment type="caution">
    <text evidence="6">The sequence shown here is derived from an EMBL/GenBank/DDBJ whole genome shotgun (WGS) entry which is preliminary data.</text>
</comment>
<evidence type="ECO:0000313" key="6">
    <source>
        <dbReference type="EMBL" id="KKJ01653.1"/>
    </source>
</evidence>
<evidence type="ECO:0000256" key="3">
    <source>
        <dbReference type="ARBA" id="ARBA00023780"/>
    </source>
</evidence>
<proteinExistence type="inferred from homology"/>
<dbReference type="GO" id="GO:0031470">
    <property type="term" value="C:carboxysome"/>
    <property type="evidence" value="ECO:0007669"/>
    <property type="project" value="UniProtKB-SubCell"/>
</dbReference>
<dbReference type="InterPro" id="IPR050575">
    <property type="entry name" value="BMC_shell"/>
</dbReference>
<keyword evidence="4" id="KW-1283">Bacterial microcompartment</keyword>
<dbReference type="STRING" id="317619.GCA_000332315_03587"/>
<dbReference type="AlphaFoldDB" id="A0A0M2Q311"/>
<dbReference type="CDD" id="cd07057">
    <property type="entry name" value="BMC_CcmK"/>
    <property type="match status" value="2"/>
</dbReference>
<dbReference type="Proteomes" id="UP000034681">
    <property type="component" value="Unassembled WGS sequence"/>
</dbReference>
<dbReference type="GO" id="GO:0015977">
    <property type="term" value="P:carbon fixation"/>
    <property type="evidence" value="ECO:0007669"/>
    <property type="project" value="UniProtKB-KW"/>
</dbReference>
<name>A0A0M2Q311_PROHO</name>
<keyword evidence="7" id="KW-1185">Reference proteome</keyword>
<organism evidence="6 7">
    <name type="scientific">Prochlorothrix hollandica PCC 9006 = CALU 1027</name>
    <dbReference type="NCBI Taxonomy" id="317619"/>
    <lineage>
        <taxon>Bacteria</taxon>
        <taxon>Bacillati</taxon>
        <taxon>Cyanobacteriota</taxon>
        <taxon>Cyanophyceae</taxon>
        <taxon>Prochlorotrichales</taxon>
        <taxon>Prochlorotrichaceae</taxon>
        <taxon>Prochlorothrix</taxon>
    </lineage>
</organism>
<dbReference type="OrthoDB" id="5296101at2"/>
<dbReference type="Pfam" id="PF00936">
    <property type="entry name" value="BMC"/>
    <property type="match status" value="2"/>
</dbReference>
<dbReference type="SUPFAM" id="SSF143414">
    <property type="entry name" value="CcmK-like"/>
    <property type="match status" value="2"/>
</dbReference>
<dbReference type="PANTHER" id="PTHR33941">
    <property type="entry name" value="PROPANEDIOL UTILIZATION PROTEIN PDUA"/>
    <property type="match status" value="1"/>
</dbReference>
<evidence type="ECO:0000256" key="1">
    <source>
        <dbReference type="ARBA" id="ARBA00023300"/>
    </source>
</evidence>
<gene>
    <name evidence="6" type="ORF">PROH_02080</name>
</gene>
<evidence type="ECO:0000259" key="5">
    <source>
        <dbReference type="PROSITE" id="PS51930"/>
    </source>
</evidence>
<dbReference type="InterPro" id="IPR000249">
    <property type="entry name" value="BMC_dom"/>
</dbReference>
<dbReference type="EMBL" id="AJTX02000002">
    <property type="protein sequence ID" value="KKJ01653.1"/>
    <property type="molecule type" value="Genomic_DNA"/>
</dbReference>
<evidence type="ECO:0000256" key="2">
    <source>
        <dbReference type="ARBA" id="ARBA00023587"/>
    </source>
</evidence>
<accession>A0A0M2Q311</accession>